<dbReference type="AlphaFoldDB" id="A0A8J3BB57"/>
<dbReference type="Proteomes" id="UP000637720">
    <property type="component" value="Unassembled WGS sequence"/>
</dbReference>
<gene>
    <name evidence="2" type="ORF">GCM10007043_22230</name>
</gene>
<accession>A0A8J3BB57</accession>
<feature type="region of interest" description="Disordered" evidence="1">
    <location>
        <begin position="1"/>
        <end position="55"/>
    </location>
</feature>
<feature type="compositionally biased region" description="Polar residues" evidence="1">
    <location>
        <begin position="1"/>
        <end position="11"/>
    </location>
</feature>
<reference evidence="2" key="1">
    <citation type="journal article" date="2014" name="Int. J. Syst. Evol. Microbiol.">
        <title>Complete genome sequence of Corynebacterium casei LMG S-19264T (=DSM 44701T), isolated from a smear-ripened cheese.</title>
        <authorList>
            <consortium name="US DOE Joint Genome Institute (JGI-PGF)"/>
            <person name="Walter F."/>
            <person name="Albersmeier A."/>
            <person name="Kalinowski J."/>
            <person name="Ruckert C."/>
        </authorList>
    </citation>
    <scope>NUCLEOTIDE SEQUENCE</scope>
    <source>
        <strain evidence="2">JCM 14719</strain>
    </source>
</reference>
<feature type="compositionally biased region" description="Basic and acidic residues" evidence="1">
    <location>
        <begin position="29"/>
        <end position="55"/>
    </location>
</feature>
<dbReference type="EMBL" id="BMOF01000067">
    <property type="protein sequence ID" value="GGK07697.1"/>
    <property type="molecule type" value="Genomic_DNA"/>
</dbReference>
<keyword evidence="3" id="KW-1185">Reference proteome</keyword>
<proteinExistence type="predicted"/>
<protein>
    <submittedName>
        <fullName evidence="2">Uncharacterized protein</fullName>
    </submittedName>
</protein>
<reference evidence="2" key="2">
    <citation type="submission" date="2020-09" db="EMBL/GenBank/DDBJ databases">
        <authorList>
            <person name="Sun Q."/>
            <person name="Ohkuma M."/>
        </authorList>
    </citation>
    <scope>NUCLEOTIDE SEQUENCE</scope>
    <source>
        <strain evidence="2">JCM 14719</strain>
    </source>
</reference>
<dbReference type="RefSeq" id="WP_157057681.1">
    <property type="nucleotide sequence ID" value="NZ_BMOF01000067.1"/>
</dbReference>
<comment type="caution">
    <text evidence="2">The sequence shown here is derived from an EMBL/GenBank/DDBJ whole genome shotgun (WGS) entry which is preliminary data.</text>
</comment>
<name>A0A8J3BB57_9BACI</name>
<evidence type="ECO:0000313" key="2">
    <source>
        <dbReference type="EMBL" id="GGK07697.1"/>
    </source>
</evidence>
<organism evidence="2 3">
    <name type="scientific">Calditerricola satsumensis</name>
    <dbReference type="NCBI Taxonomy" id="373054"/>
    <lineage>
        <taxon>Bacteria</taxon>
        <taxon>Bacillati</taxon>
        <taxon>Bacillota</taxon>
        <taxon>Bacilli</taxon>
        <taxon>Bacillales</taxon>
        <taxon>Bacillaceae</taxon>
        <taxon>Calditerricola</taxon>
    </lineage>
</organism>
<evidence type="ECO:0000313" key="3">
    <source>
        <dbReference type="Proteomes" id="UP000637720"/>
    </source>
</evidence>
<evidence type="ECO:0000256" key="1">
    <source>
        <dbReference type="SAM" id="MobiDB-lite"/>
    </source>
</evidence>
<sequence>MRKPQDPQTPMRQRKHPPTIAPGMENDELDRPATEEEKRRGDVTRVTELFLDRAD</sequence>